<feature type="transmembrane region" description="Helical" evidence="4">
    <location>
        <begin position="353"/>
        <end position="375"/>
    </location>
</feature>
<dbReference type="InterPro" id="IPR020846">
    <property type="entry name" value="MFS_dom"/>
</dbReference>
<sequence>MPSPHAVVSNTPTLELSERDQRGNIIRLTVAQALAGANSVVVYATGAIIGHMLAPSKALATLPISIFVVGMAACILPAGAIARRHGRRAAFLAGTGGGVLTGLLAALAVMLGSFWLFCLATFFGGAYAAVVLSFRFAAADGVAAPRRARALSFVMGGGVVAGVVGPQLVTHTMYLWPAHMFAATFVAQAIVAALSAIVLYGVRLPMPSAAEVAGGRPLGTIARQPLFIIAAICGAVSYMLMNFLMTAAPLAMQMCGHSQESSNLGLQWHVIAMYAPSFFTGRLITRFGAGRVVVAGLLLTGLSAAVGLLGVDVAHFWLTLVLLGIGWNFGFIGASALVLECHRPEEKTRVQSLNDFIVFGTMAVGSFASGSLLAAYDWYTVLWVSFVPLAIALVALFAAPSGNKHNAVGQG</sequence>
<dbReference type="PANTHER" id="PTHR23534">
    <property type="entry name" value="MFS PERMEASE"/>
    <property type="match status" value="1"/>
</dbReference>
<feature type="transmembrane region" description="Helical" evidence="4">
    <location>
        <begin position="317"/>
        <end position="341"/>
    </location>
</feature>
<comment type="caution">
    <text evidence="6">The sequence shown here is derived from an EMBL/GenBank/DDBJ whole genome shotgun (WGS) entry which is preliminary data.</text>
</comment>
<feature type="transmembrane region" description="Helical" evidence="4">
    <location>
        <begin position="28"/>
        <end position="54"/>
    </location>
</feature>
<evidence type="ECO:0000313" key="6">
    <source>
        <dbReference type="EMBL" id="MBI6623595.1"/>
    </source>
</evidence>
<feature type="transmembrane region" description="Helical" evidence="4">
    <location>
        <begin position="114"/>
        <end position="138"/>
    </location>
</feature>
<keyword evidence="2 4" id="KW-1133">Transmembrane helix</keyword>
<evidence type="ECO:0000256" key="2">
    <source>
        <dbReference type="ARBA" id="ARBA00022989"/>
    </source>
</evidence>
<dbReference type="AlphaFoldDB" id="A0A8I1E2A0"/>
<gene>
    <name evidence="6" type="ORF">YA0853_07900</name>
</gene>
<dbReference type="InterPro" id="IPR011701">
    <property type="entry name" value="MFS"/>
</dbReference>
<name>A0A8I1E2A0_9PSED</name>
<dbReference type="EMBL" id="JAEILH010000011">
    <property type="protein sequence ID" value="MBI6623595.1"/>
    <property type="molecule type" value="Genomic_DNA"/>
</dbReference>
<dbReference type="Pfam" id="PF07690">
    <property type="entry name" value="MFS_1"/>
    <property type="match status" value="1"/>
</dbReference>
<protein>
    <submittedName>
        <fullName evidence="6">MFS transporter</fullName>
    </submittedName>
</protein>
<dbReference type="Proteomes" id="UP000645865">
    <property type="component" value="Unassembled WGS sequence"/>
</dbReference>
<evidence type="ECO:0000256" key="3">
    <source>
        <dbReference type="ARBA" id="ARBA00023136"/>
    </source>
</evidence>
<dbReference type="RefSeq" id="WP_023082248.1">
    <property type="nucleotide sequence ID" value="NZ_JAEILH010000011.1"/>
</dbReference>
<dbReference type="PROSITE" id="PS50850">
    <property type="entry name" value="MFS"/>
    <property type="match status" value="1"/>
</dbReference>
<feature type="transmembrane region" description="Helical" evidence="4">
    <location>
        <begin position="150"/>
        <end position="169"/>
    </location>
</feature>
<evidence type="ECO:0000259" key="5">
    <source>
        <dbReference type="PROSITE" id="PS50850"/>
    </source>
</evidence>
<evidence type="ECO:0000256" key="1">
    <source>
        <dbReference type="ARBA" id="ARBA00022692"/>
    </source>
</evidence>
<feature type="transmembrane region" description="Helical" evidence="4">
    <location>
        <begin position="60"/>
        <end position="82"/>
    </location>
</feature>
<proteinExistence type="predicted"/>
<keyword evidence="3 4" id="KW-0472">Membrane</keyword>
<feature type="transmembrane region" description="Helical" evidence="4">
    <location>
        <begin position="181"/>
        <end position="202"/>
    </location>
</feature>
<feature type="transmembrane region" description="Helical" evidence="4">
    <location>
        <begin position="89"/>
        <end position="108"/>
    </location>
</feature>
<evidence type="ECO:0000256" key="4">
    <source>
        <dbReference type="SAM" id="Phobius"/>
    </source>
</evidence>
<dbReference type="Gene3D" id="1.20.1250.20">
    <property type="entry name" value="MFS general substrate transporter like domains"/>
    <property type="match status" value="1"/>
</dbReference>
<evidence type="ECO:0000313" key="7">
    <source>
        <dbReference type="Proteomes" id="UP000645865"/>
    </source>
</evidence>
<feature type="domain" description="Major facilitator superfamily (MFS) profile" evidence="5">
    <location>
        <begin position="226"/>
        <end position="411"/>
    </location>
</feature>
<feature type="transmembrane region" description="Helical" evidence="4">
    <location>
        <begin position="381"/>
        <end position="399"/>
    </location>
</feature>
<accession>A0A8I1E2A0</accession>
<reference evidence="6" key="1">
    <citation type="submission" date="2020-12" db="EMBL/GenBank/DDBJ databases">
        <title>Comparative genomic insights into the epidemiology and virulence of plant pathogenic Pseudomonads from Turkey.</title>
        <authorList>
            <person name="Dillon M."/>
            <person name="Ruiz-Bedoya T."/>
            <person name="Bendalovic-Torma C."/>
            <person name="Guttman K.M."/>
            <person name="Kwak H."/>
            <person name="Middleton M.A."/>
            <person name="Wang P.W."/>
            <person name="Horuz S."/>
            <person name="Aysan Y."/>
            <person name="Guttman D.S."/>
        </authorList>
    </citation>
    <scope>NUCLEOTIDE SEQUENCE</scope>
    <source>
        <strain evidence="6">S5_IA_3a</strain>
    </source>
</reference>
<organism evidence="6 7">
    <name type="scientific">Pseudomonas rhodesiae</name>
    <dbReference type="NCBI Taxonomy" id="76760"/>
    <lineage>
        <taxon>Bacteria</taxon>
        <taxon>Pseudomonadati</taxon>
        <taxon>Pseudomonadota</taxon>
        <taxon>Gammaproteobacteria</taxon>
        <taxon>Pseudomonadales</taxon>
        <taxon>Pseudomonadaceae</taxon>
        <taxon>Pseudomonas</taxon>
    </lineage>
</organism>
<feature type="transmembrane region" description="Helical" evidence="4">
    <location>
        <begin position="266"/>
        <end position="285"/>
    </location>
</feature>
<dbReference type="PANTHER" id="PTHR23534:SF1">
    <property type="entry name" value="MAJOR FACILITATOR SUPERFAMILY PROTEIN"/>
    <property type="match status" value="1"/>
</dbReference>
<feature type="transmembrane region" description="Helical" evidence="4">
    <location>
        <begin position="292"/>
        <end position="311"/>
    </location>
</feature>
<feature type="transmembrane region" description="Helical" evidence="4">
    <location>
        <begin position="226"/>
        <end position="246"/>
    </location>
</feature>
<keyword evidence="1 4" id="KW-0812">Transmembrane</keyword>
<dbReference type="GO" id="GO:0022857">
    <property type="term" value="F:transmembrane transporter activity"/>
    <property type="evidence" value="ECO:0007669"/>
    <property type="project" value="InterPro"/>
</dbReference>
<dbReference type="InterPro" id="IPR036259">
    <property type="entry name" value="MFS_trans_sf"/>
</dbReference>
<dbReference type="SUPFAM" id="SSF103473">
    <property type="entry name" value="MFS general substrate transporter"/>
    <property type="match status" value="1"/>
</dbReference>